<feature type="region of interest" description="Disordered" evidence="1">
    <location>
        <begin position="1"/>
        <end position="24"/>
    </location>
</feature>
<evidence type="ECO:0000256" key="1">
    <source>
        <dbReference type="SAM" id="MobiDB-lite"/>
    </source>
</evidence>
<dbReference type="EMBL" id="CAJOBC010002327">
    <property type="protein sequence ID" value="CAF3727683.1"/>
    <property type="molecule type" value="Genomic_DNA"/>
</dbReference>
<keyword evidence="4" id="KW-1185">Reference proteome</keyword>
<dbReference type="Proteomes" id="UP000663829">
    <property type="component" value="Unassembled WGS sequence"/>
</dbReference>
<reference evidence="2" key="1">
    <citation type="submission" date="2021-02" db="EMBL/GenBank/DDBJ databases">
        <authorList>
            <person name="Nowell W R."/>
        </authorList>
    </citation>
    <scope>NUCLEOTIDE SEQUENCE</scope>
</reference>
<evidence type="ECO:0000313" key="4">
    <source>
        <dbReference type="Proteomes" id="UP000663829"/>
    </source>
</evidence>
<protein>
    <submittedName>
        <fullName evidence="2">Uncharacterized protein</fullName>
    </submittedName>
</protein>
<feature type="compositionally biased region" description="Low complexity" evidence="1">
    <location>
        <begin position="13"/>
        <end position="22"/>
    </location>
</feature>
<evidence type="ECO:0000313" key="3">
    <source>
        <dbReference type="EMBL" id="CAF3727683.1"/>
    </source>
</evidence>
<dbReference type="AlphaFoldDB" id="A0A814DB41"/>
<comment type="caution">
    <text evidence="2">The sequence shown here is derived from an EMBL/GenBank/DDBJ whole genome shotgun (WGS) entry which is preliminary data.</text>
</comment>
<proteinExistence type="predicted"/>
<dbReference type="EMBL" id="CAJNOQ010002328">
    <property type="protein sequence ID" value="CAF0952064.1"/>
    <property type="molecule type" value="Genomic_DNA"/>
</dbReference>
<name>A0A814DB41_9BILA</name>
<sequence length="83" mass="8254">GGARGRNTAAQHSSTYVMSSGSSTGGNLGLYGGLDGISGGSKAITNLYSNISSSFHNDFRADSPSAFTGDMVTSGSYSSTSSS</sequence>
<accession>A0A814DB41</accession>
<organism evidence="2 4">
    <name type="scientific">Didymodactylos carnosus</name>
    <dbReference type="NCBI Taxonomy" id="1234261"/>
    <lineage>
        <taxon>Eukaryota</taxon>
        <taxon>Metazoa</taxon>
        <taxon>Spiralia</taxon>
        <taxon>Gnathifera</taxon>
        <taxon>Rotifera</taxon>
        <taxon>Eurotatoria</taxon>
        <taxon>Bdelloidea</taxon>
        <taxon>Philodinida</taxon>
        <taxon>Philodinidae</taxon>
        <taxon>Didymodactylos</taxon>
    </lineage>
</organism>
<feature type="non-terminal residue" evidence="2">
    <location>
        <position position="1"/>
    </location>
</feature>
<gene>
    <name evidence="2" type="ORF">GPM918_LOCUS11300</name>
    <name evidence="3" type="ORF">SRO942_LOCUS11299</name>
</gene>
<dbReference type="Proteomes" id="UP000681722">
    <property type="component" value="Unassembled WGS sequence"/>
</dbReference>
<evidence type="ECO:0000313" key="2">
    <source>
        <dbReference type="EMBL" id="CAF0952064.1"/>
    </source>
</evidence>